<feature type="transmembrane region" description="Helical" evidence="1">
    <location>
        <begin position="107"/>
        <end position="125"/>
    </location>
</feature>
<evidence type="ECO:0000313" key="2">
    <source>
        <dbReference type="EMBL" id="KAK4448296.1"/>
    </source>
</evidence>
<accession>A0AAV9GNQ3</accession>
<protein>
    <submittedName>
        <fullName evidence="2">Uncharacterized protein</fullName>
    </submittedName>
</protein>
<gene>
    <name evidence="2" type="ORF">QBC34DRAFT_117375</name>
</gene>
<keyword evidence="3" id="KW-1185">Reference proteome</keyword>
<name>A0AAV9GNQ3_9PEZI</name>
<dbReference type="AlphaFoldDB" id="A0AAV9GNQ3"/>
<reference evidence="2" key="1">
    <citation type="journal article" date="2023" name="Mol. Phylogenet. Evol.">
        <title>Genome-scale phylogeny and comparative genomics of the fungal order Sordariales.</title>
        <authorList>
            <person name="Hensen N."/>
            <person name="Bonometti L."/>
            <person name="Westerberg I."/>
            <person name="Brannstrom I.O."/>
            <person name="Guillou S."/>
            <person name="Cros-Aarteil S."/>
            <person name="Calhoun S."/>
            <person name="Haridas S."/>
            <person name="Kuo A."/>
            <person name="Mondo S."/>
            <person name="Pangilinan J."/>
            <person name="Riley R."/>
            <person name="LaButti K."/>
            <person name="Andreopoulos B."/>
            <person name="Lipzen A."/>
            <person name="Chen C."/>
            <person name="Yan M."/>
            <person name="Daum C."/>
            <person name="Ng V."/>
            <person name="Clum A."/>
            <person name="Steindorff A."/>
            <person name="Ohm R.A."/>
            <person name="Martin F."/>
            <person name="Silar P."/>
            <person name="Natvig D.O."/>
            <person name="Lalanne C."/>
            <person name="Gautier V."/>
            <person name="Ament-Velasquez S.L."/>
            <person name="Kruys A."/>
            <person name="Hutchinson M.I."/>
            <person name="Powell A.J."/>
            <person name="Barry K."/>
            <person name="Miller A.N."/>
            <person name="Grigoriev I.V."/>
            <person name="Debuchy R."/>
            <person name="Gladieux P."/>
            <person name="Hiltunen Thoren M."/>
            <person name="Johannesson H."/>
        </authorList>
    </citation>
    <scope>NUCLEOTIDE SEQUENCE</scope>
    <source>
        <strain evidence="2">PSN243</strain>
    </source>
</reference>
<evidence type="ECO:0000313" key="3">
    <source>
        <dbReference type="Proteomes" id="UP001321760"/>
    </source>
</evidence>
<sequence length="154" mass="16749">MISPPPGRPASATAGWPSRFRVAGATHLCVWCNFARLVSYLAPRAADLSAGLSGRSGESAATGVCLAWRLAVCEAIGGCWTCLSFVCWRLWYPFSTYLRAHGPEGMVRVWMGAVCLCLVAFYFMMESKHDVSVLKGAFWGVWGLGGCVEMMLSR</sequence>
<feature type="transmembrane region" description="Helical" evidence="1">
    <location>
        <begin position="131"/>
        <end position="152"/>
    </location>
</feature>
<keyword evidence="1" id="KW-1133">Transmembrane helix</keyword>
<evidence type="ECO:0000256" key="1">
    <source>
        <dbReference type="SAM" id="Phobius"/>
    </source>
</evidence>
<dbReference type="Proteomes" id="UP001321760">
    <property type="component" value="Unassembled WGS sequence"/>
</dbReference>
<proteinExistence type="predicted"/>
<keyword evidence="1" id="KW-0472">Membrane</keyword>
<keyword evidence="1" id="KW-0812">Transmembrane</keyword>
<reference evidence="2" key="2">
    <citation type="submission" date="2023-05" db="EMBL/GenBank/DDBJ databases">
        <authorList>
            <consortium name="Lawrence Berkeley National Laboratory"/>
            <person name="Steindorff A."/>
            <person name="Hensen N."/>
            <person name="Bonometti L."/>
            <person name="Westerberg I."/>
            <person name="Brannstrom I.O."/>
            <person name="Guillou S."/>
            <person name="Cros-Aarteil S."/>
            <person name="Calhoun S."/>
            <person name="Haridas S."/>
            <person name="Kuo A."/>
            <person name="Mondo S."/>
            <person name="Pangilinan J."/>
            <person name="Riley R."/>
            <person name="Labutti K."/>
            <person name="Andreopoulos B."/>
            <person name="Lipzen A."/>
            <person name="Chen C."/>
            <person name="Yanf M."/>
            <person name="Daum C."/>
            <person name="Ng V."/>
            <person name="Clum A."/>
            <person name="Ohm R."/>
            <person name="Martin F."/>
            <person name="Silar P."/>
            <person name="Natvig D."/>
            <person name="Lalanne C."/>
            <person name="Gautier V."/>
            <person name="Ament-Velasquez S.L."/>
            <person name="Kruys A."/>
            <person name="Hutchinson M.I."/>
            <person name="Powell A.J."/>
            <person name="Barry K."/>
            <person name="Miller A.N."/>
            <person name="Grigoriev I.V."/>
            <person name="Debuchy R."/>
            <person name="Gladieux P."/>
            <person name="Thoren M.H."/>
            <person name="Johannesson H."/>
        </authorList>
    </citation>
    <scope>NUCLEOTIDE SEQUENCE</scope>
    <source>
        <strain evidence="2">PSN243</strain>
    </source>
</reference>
<comment type="caution">
    <text evidence="2">The sequence shown here is derived from an EMBL/GenBank/DDBJ whole genome shotgun (WGS) entry which is preliminary data.</text>
</comment>
<organism evidence="2 3">
    <name type="scientific">Podospora aff. communis PSN243</name>
    <dbReference type="NCBI Taxonomy" id="3040156"/>
    <lineage>
        <taxon>Eukaryota</taxon>
        <taxon>Fungi</taxon>
        <taxon>Dikarya</taxon>
        <taxon>Ascomycota</taxon>
        <taxon>Pezizomycotina</taxon>
        <taxon>Sordariomycetes</taxon>
        <taxon>Sordariomycetidae</taxon>
        <taxon>Sordariales</taxon>
        <taxon>Podosporaceae</taxon>
        <taxon>Podospora</taxon>
    </lineage>
</organism>
<dbReference type="EMBL" id="MU865944">
    <property type="protein sequence ID" value="KAK4448296.1"/>
    <property type="molecule type" value="Genomic_DNA"/>
</dbReference>